<feature type="transmembrane region" description="Helical" evidence="1">
    <location>
        <begin position="204"/>
        <end position="222"/>
    </location>
</feature>
<evidence type="ECO:0000256" key="1">
    <source>
        <dbReference type="SAM" id="Phobius"/>
    </source>
</evidence>
<comment type="caution">
    <text evidence="2">The sequence shown here is derived from an EMBL/GenBank/DDBJ whole genome shotgun (WGS) entry which is preliminary data.</text>
</comment>
<dbReference type="Proteomes" id="UP000291822">
    <property type="component" value="Unassembled WGS sequence"/>
</dbReference>
<evidence type="ECO:0000313" key="3">
    <source>
        <dbReference type="Proteomes" id="UP000291822"/>
    </source>
</evidence>
<keyword evidence="1" id="KW-1133">Transmembrane helix</keyword>
<organism evidence="2 3">
    <name type="scientific">Dyella soli</name>
    <dbReference type="NCBI Taxonomy" id="522319"/>
    <lineage>
        <taxon>Bacteria</taxon>
        <taxon>Pseudomonadati</taxon>
        <taxon>Pseudomonadota</taxon>
        <taxon>Gammaproteobacteria</taxon>
        <taxon>Lysobacterales</taxon>
        <taxon>Rhodanobacteraceae</taxon>
        <taxon>Dyella</taxon>
    </lineage>
</organism>
<proteinExistence type="predicted"/>
<keyword evidence="1" id="KW-0812">Transmembrane</keyword>
<gene>
    <name evidence="2" type="ORF">EZM97_32345</name>
</gene>
<evidence type="ECO:0008006" key="4">
    <source>
        <dbReference type="Google" id="ProtNLM"/>
    </source>
</evidence>
<feature type="transmembrane region" description="Helical" evidence="1">
    <location>
        <begin position="146"/>
        <end position="167"/>
    </location>
</feature>
<dbReference type="EMBL" id="SJTG01000005">
    <property type="protein sequence ID" value="TCI07465.1"/>
    <property type="molecule type" value="Genomic_DNA"/>
</dbReference>
<keyword evidence="3" id="KW-1185">Reference proteome</keyword>
<feature type="transmembrane region" description="Helical" evidence="1">
    <location>
        <begin position="173"/>
        <end position="192"/>
    </location>
</feature>
<keyword evidence="1" id="KW-0472">Membrane</keyword>
<sequence length="223" mass="23164">MSPADPLASMADASGLDLVERVSEMCFGLFMALSFVGAVSTGAPEADAGSTMLRAALGCNLAWGLVDALMYLVHTLSGRGSRLALALAVKNAPDAAVGIRIVRDALPPLIKTLTADADLEPLRLNLANLATLPDRPRLHGIDLLRALRVFLIVVLTTFPVALPFVFLDDVARALLISRLLTLAMLFGGGFALGRYAGFGAWQGGLGMIVLGVGLTVAIIALGG</sequence>
<evidence type="ECO:0000313" key="2">
    <source>
        <dbReference type="EMBL" id="TCI07465.1"/>
    </source>
</evidence>
<dbReference type="AlphaFoldDB" id="A0A4R0YMB7"/>
<protein>
    <recommendedName>
        <fullName evidence="4">VIT family protein</fullName>
    </recommendedName>
</protein>
<name>A0A4R0YMB7_9GAMM</name>
<reference evidence="2 3" key="1">
    <citation type="submission" date="2019-02" db="EMBL/GenBank/DDBJ databases">
        <title>Dyella amyloliquefaciens sp. nov., isolated from forest soil.</title>
        <authorList>
            <person name="Gao Z.-H."/>
            <person name="Qiu L.-H."/>
        </authorList>
    </citation>
    <scope>NUCLEOTIDE SEQUENCE [LARGE SCALE GENOMIC DNA]</scope>
    <source>
        <strain evidence="2 3">KACC 12747</strain>
    </source>
</reference>
<accession>A0A4R0YMB7</accession>